<dbReference type="PROSITE" id="PS50157">
    <property type="entry name" value="ZINC_FINGER_C2H2_2"/>
    <property type="match status" value="1"/>
</dbReference>
<evidence type="ECO:0000256" key="1">
    <source>
        <dbReference type="PROSITE-ProRule" id="PRU00042"/>
    </source>
</evidence>
<dbReference type="GO" id="GO:0008270">
    <property type="term" value="F:zinc ion binding"/>
    <property type="evidence" value="ECO:0007669"/>
    <property type="project" value="UniProtKB-KW"/>
</dbReference>
<protein>
    <submittedName>
        <fullName evidence="4">Retrovirus-related Pol polyprotein from type-2 retrotransposable element R2DM</fullName>
    </submittedName>
</protein>
<gene>
    <name evidence="4" type="primary">pol_287</name>
    <name evidence="4" type="ORF">g.87396</name>
</gene>
<dbReference type="EMBL" id="GDHC01017848">
    <property type="protein sequence ID" value="JAQ00781.1"/>
    <property type="molecule type" value="Transcribed_RNA"/>
</dbReference>
<dbReference type="InterPro" id="IPR043502">
    <property type="entry name" value="DNA/RNA_pol_sf"/>
</dbReference>
<feature type="domain" description="Reverse transcriptase" evidence="3">
    <location>
        <begin position="311"/>
        <end position="584"/>
    </location>
</feature>
<feature type="domain" description="C2H2-type" evidence="2">
    <location>
        <begin position="8"/>
        <end position="36"/>
    </location>
</feature>
<name>A0A146KWA5_LYGHE</name>
<dbReference type="InterPro" id="IPR013087">
    <property type="entry name" value="Znf_C2H2_type"/>
</dbReference>
<keyword evidence="1" id="KW-0862">Zinc</keyword>
<accession>A0A146KWA5</accession>
<keyword evidence="1" id="KW-0479">Metal-binding</keyword>
<dbReference type="InterPro" id="IPR000477">
    <property type="entry name" value="RT_dom"/>
</dbReference>
<evidence type="ECO:0000259" key="2">
    <source>
        <dbReference type="PROSITE" id="PS50157"/>
    </source>
</evidence>
<dbReference type="Pfam" id="PF00078">
    <property type="entry name" value="RVT_1"/>
    <property type="match status" value="1"/>
</dbReference>
<dbReference type="PROSITE" id="PS50878">
    <property type="entry name" value="RT_POL"/>
    <property type="match status" value="1"/>
</dbReference>
<dbReference type="PANTHER" id="PTHR19446">
    <property type="entry name" value="REVERSE TRANSCRIPTASES"/>
    <property type="match status" value="1"/>
</dbReference>
<organism evidence="4">
    <name type="scientific">Lygus hesperus</name>
    <name type="common">Western plant bug</name>
    <dbReference type="NCBI Taxonomy" id="30085"/>
    <lineage>
        <taxon>Eukaryota</taxon>
        <taxon>Metazoa</taxon>
        <taxon>Ecdysozoa</taxon>
        <taxon>Arthropoda</taxon>
        <taxon>Hexapoda</taxon>
        <taxon>Insecta</taxon>
        <taxon>Pterygota</taxon>
        <taxon>Neoptera</taxon>
        <taxon>Paraneoptera</taxon>
        <taxon>Hemiptera</taxon>
        <taxon>Heteroptera</taxon>
        <taxon>Panheteroptera</taxon>
        <taxon>Cimicomorpha</taxon>
        <taxon>Miridae</taxon>
        <taxon>Mirini</taxon>
        <taxon>Lygus</taxon>
    </lineage>
</organism>
<reference evidence="4" key="1">
    <citation type="journal article" date="2016" name="Gigascience">
        <title>De novo construction of an expanded transcriptome assembly for the western tarnished plant bug, Lygus hesperus.</title>
        <authorList>
            <person name="Tassone E.E."/>
            <person name="Geib S.M."/>
            <person name="Hall B."/>
            <person name="Fabrick J.A."/>
            <person name="Brent C.S."/>
            <person name="Hull J.J."/>
        </authorList>
    </citation>
    <scope>NUCLEOTIDE SEQUENCE</scope>
</reference>
<dbReference type="PROSITE" id="PS00028">
    <property type="entry name" value="ZINC_FINGER_C2H2_1"/>
    <property type="match status" value="1"/>
</dbReference>
<dbReference type="CDD" id="cd01650">
    <property type="entry name" value="RT_nLTR_like"/>
    <property type="match status" value="1"/>
</dbReference>
<keyword evidence="1" id="KW-0863">Zinc-finger</keyword>
<sequence length="966" mass="108414">MASRTQEHQCRHCGRTFCSRIGLAKHTRSAHPEEYALDESGPKRCKYWTQEEMTIMAAIELELEGTIPNTQMNRNLATRMVGRTIKSVEGVRARPHYRSLLEQLRENNILTPQETPGQLDESYEISNQQLDEAILAGIPAAVRASEQNESYQFLINAARTVVQDLDPQNDLLMWITRIIGEAPRPPRDRILNNSTTQETRREKFSRFRRLWDSDRTAIAEDILGNVRAKARHTDQQLRDYWSDQWSAPSSEWSAEEVRHPQDQSMNHVWNPITESDIQISEPTRTACGPDGLQAEVWRKVPCRLRALFFNTILRRGTMPSVLLQARTTMIPKKDMPETEADYRPITVPSVVVRQLHKIIGKRLESCVTHVEQQKGLRRGVDGLALNVVALNTLLVEANKKRRELHIAVLDVEKAFDRVSHFAIMNIIKARQWPKQLVQYIESVYQNGSTRIGAGPWLRNARGIRQGDPLSSTLFNVVMDHVLLALPNRVGYLHAGQRWSSLAFADDVVLVATSRAGITAQITAFSDALKKVGLNLNLRKSLYLPLMPRGGRLVVPAEGLSIDIDGRRLWAAPHNVRWTYLGVAFGAQGVCHNTPGKVTGILDKIDRAPLKPLQKLAMLRDYGIPSLTHQLVLGNTTLTTLKQMDIKIRRIIRKWLRLPFDSANAYIHGPVGDGGLGIIELLTQIPAIRASRVGAARSQLFEGITSQQHRTLTSRLDRRIARAKRLHETTDGIDLAKSRDNKASTAWISNPSTNLQGWRSLGMVKIHSGSLPTRVRTTRGRRSGSQHLCRAGCQTAETAAHVLQVCPSVRRPGCARHNSALNLFDGYARRTGWPVWLEPHFNLEEQGYRPDLLVVSPKGAFIIDVSVVSGSGRRPLADINDAKIRKYKTDALLQAAAERANVQPGQIKVIGATITWRGVWYGRSARDLIQAGYPMFILEWMTTRVLTGGTCIWSAFRAATAGRRVAA</sequence>
<evidence type="ECO:0000259" key="3">
    <source>
        <dbReference type="PROSITE" id="PS50878"/>
    </source>
</evidence>
<evidence type="ECO:0000313" key="4">
    <source>
        <dbReference type="EMBL" id="JAQ00781.1"/>
    </source>
</evidence>
<dbReference type="GO" id="GO:0071897">
    <property type="term" value="P:DNA biosynthetic process"/>
    <property type="evidence" value="ECO:0007669"/>
    <property type="project" value="UniProtKB-ARBA"/>
</dbReference>
<proteinExistence type="predicted"/>
<dbReference type="SUPFAM" id="SSF56672">
    <property type="entry name" value="DNA/RNA polymerases"/>
    <property type="match status" value="1"/>
</dbReference>
<dbReference type="AlphaFoldDB" id="A0A146KWA5"/>